<feature type="non-terminal residue" evidence="1">
    <location>
        <position position="104"/>
    </location>
</feature>
<organism evidence="1">
    <name type="scientific">marine sediment metagenome</name>
    <dbReference type="NCBI Taxonomy" id="412755"/>
    <lineage>
        <taxon>unclassified sequences</taxon>
        <taxon>metagenomes</taxon>
        <taxon>ecological metagenomes</taxon>
    </lineage>
</organism>
<dbReference type="AlphaFoldDB" id="A0A0F9MPT4"/>
<comment type="caution">
    <text evidence="1">The sequence shown here is derived from an EMBL/GenBank/DDBJ whole genome shotgun (WGS) entry which is preliminary data.</text>
</comment>
<protein>
    <submittedName>
        <fullName evidence="1">Uncharacterized protein</fullName>
    </submittedName>
</protein>
<sequence>MKRLKYLYHATPRENVESILESGLIPDFKSAGVTGGRKLDGVIELDSELKGLRKWLKKHGYIKRDWAMLRIDAQCLDRSKLERSKFYIKYSGGKKECSTWYTYK</sequence>
<accession>A0A0F9MPT4</accession>
<dbReference type="EMBL" id="LAZR01004541">
    <property type="protein sequence ID" value="KKN07669.1"/>
    <property type="molecule type" value="Genomic_DNA"/>
</dbReference>
<name>A0A0F9MPT4_9ZZZZ</name>
<gene>
    <name evidence="1" type="ORF">LCGC14_1064420</name>
</gene>
<proteinExistence type="predicted"/>
<evidence type="ECO:0000313" key="1">
    <source>
        <dbReference type="EMBL" id="KKN07669.1"/>
    </source>
</evidence>
<reference evidence="1" key="1">
    <citation type="journal article" date="2015" name="Nature">
        <title>Complex archaea that bridge the gap between prokaryotes and eukaryotes.</title>
        <authorList>
            <person name="Spang A."/>
            <person name="Saw J.H."/>
            <person name="Jorgensen S.L."/>
            <person name="Zaremba-Niedzwiedzka K."/>
            <person name="Martijn J."/>
            <person name="Lind A.E."/>
            <person name="van Eijk R."/>
            <person name="Schleper C."/>
            <person name="Guy L."/>
            <person name="Ettema T.J."/>
        </authorList>
    </citation>
    <scope>NUCLEOTIDE SEQUENCE</scope>
</reference>